<keyword evidence="3" id="KW-1185">Reference proteome</keyword>
<evidence type="ECO:0000313" key="3">
    <source>
        <dbReference type="Proteomes" id="UP000054703"/>
    </source>
</evidence>
<accession>A0A0W0YAJ7</accession>
<dbReference type="RefSeq" id="WP_058516018.1">
    <property type="nucleotide sequence ID" value="NZ_CAAAIH010000008.1"/>
</dbReference>
<feature type="signal peptide" evidence="1">
    <location>
        <begin position="1"/>
        <end position="26"/>
    </location>
</feature>
<dbReference type="AlphaFoldDB" id="A0A0W0YAJ7"/>
<keyword evidence="1" id="KW-0732">Signal</keyword>
<gene>
    <name evidence="2" type="ORF">Lsan_4156</name>
</gene>
<sequence>MIKHWVAATCLLSVCQLGFTNQLSYADVQLCTNSYNHLWFVFESTKSGYRNNPGAQASIFTTEFSKVLASDFHFGLLNLPIPPDYTTTINLDVNGIPDLVNTAAFGINNWGEFHVANPFSVELTSQELLKKVYKMTTRDVDYTRDASDEGGCTVYVSQKDVVCTVTKDSLNSKKAILNSIVDNVVTAYHIAAPQCALWTTPPITSYVN</sequence>
<reference evidence="2 3" key="1">
    <citation type="submission" date="2015-11" db="EMBL/GenBank/DDBJ databases">
        <title>Genomic analysis of 38 Legionella species identifies large and diverse effector repertoires.</title>
        <authorList>
            <person name="Burstein D."/>
            <person name="Amaro F."/>
            <person name="Zusman T."/>
            <person name="Lifshitz Z."/>
            <person name="Cohen O."/>
            <person name="Gilbert J.A."/>
            <person name="Pupko T."/>
            <person name="Shuman H.A."/>
            <person name="Segal G."/>
        </authorList>
    </citation>
    <scope>NUCLEOTIDE SEQUENCE [LARGE SCALE GENOMIC DNA]</scope>
    <source>
        <strain evidence="2 3">SC-63-C7</strain>
    </source>
</reference>
<organism evidence="2 3">
    <name type="scientific">Legionella santicrucis</name>
    <dbReference type="NCBI Taxonomy" id="45074"/>
    <lineage>
        <taxon>Bacteria</taxon>
        <taxon>Pseudomonadati</taxon>
        <taxon>Pseudomonadota</taxon>
        <taxon>Gammaproteobacteria</taxon>
        <taxon>Legionellales</taxon>
        <taxon>Legionellaceae</taxon>
        <taxon>Legionella</taxon>
    </lineage>
</organism>
<evidence type="ECO:0000256" key="1">
    <source>
        <dbReference type="SAM" id="SignalP"/>
    </source>
</evidence>
<dbReference type="PATRIC" id="fig|45074.5.peg.4466"/>
<comment type="caution">
    <text evidence="2">The sequence shown here is derived from an EMBL/GenBank/DDBJ whole genome shotgun (WGS) entry which is preliminary data.</text>
</comment>
<dbReference type="EMBL" id="LNYU01000091">
    <property type="protein sequence ID" value="KTD53746.1"/>
    <property type="molecule type" value="Genomic_DNA"/>
</dbReference>
<evidence type="ECO:0000313" key="2">
    <source>
        <dbReference type="EMBL" id="KTD53746.1"/>
    </source>
</evidence>
<protein>
    <submittedName>
        <fullName evidence="2">Uncharacterized protein</fullName>
    </submittedName>
</protein>
<proteinExistence type="predicted"/>
<dbReference type="Proteomes" id="UP000054703">
    <property type="component" value="Unassembled WGS sequence"/>
</dbReference>
<dbReference type="OrthoDB" id="5640851at2"/>
<name>A0A0W0YAJ7_9GAMM</name>
<feature type="chain" id="PRO_5006917438" evidence="1">
    <location>
        <begin position="27"/>
        <end position="208"/>
    </location>
</feature>